<accession>A0A8X6JBB7</accession>
<keyword evidence="2" id="KW-1185">Reference proteome</keyword>
<evidence type="ECO:0000313" key="2">
    <source>
        <dbReference type="Proteomes" id="UP000887116"/>
    </source>
</evidence>
<sequence>MTHFAECQVIKILFCCDFTIHSFSLPVPPKFEIQIPELIYLEPYPLTPASIKCQPEETEENFMNEERRRQCMNECVTQVVWCVLGVTFQGGAGLKEAIGWAGMSESDQASNALRWHCCWPGPVIA</sequence>
<dbReference type="EMBL" id="BMAO01027642">
    <property type="protein sequence ID" value="GFR18638.1"/>
    <property type="molecule type" value="Genomic_DNA"/>
</dbReference>
<dbReference type="AlphaFoldDB" id="A0A8X6JBB7"/>
<comment type="caution">
    <text evidence="1">The sequence shown here is derived from an EMBL/GenBank/DDBJ whole genome shotgun (WGS) entry which is preliminary data.</text>
</comment>
<proteinExistence type="predicted"/>
<reference evidence="1" key="1">
    <citation type="submission" date="2020-07" db="EMBL/GenBank/DDBJ databases">
        <title>Multicomponent nature underlies the extraordinary mechanical properties of spider dragline silk.</title>
        <authorList>
            <person name="Kono N."/>
            <person name="Nakamura H."/>
            <person name="Mori M."/>
            <person name="Yoshida Y."/>
            <person name="Ohtoshi R."/>
            <person name="Malay A.D."/>
            <person name="Moran D.A.P."/>
            <person name="Tomita M."/>
            <person name="Numata K."/>
            <person name="Arakawa K."/>
        </authorList>
    </citation>
    <scope>NUCLEOTIDE SEQUENCE</scope>
</reference>
<dbReference type="Proteomes" id="UP000887116">
    <property type="component" value="Unassembled WGS sequence"/>
</dbReference>
<protein>
    <submittedName>
        <fullName evidence="1">Uncharacterized protein</fullName>
    </submittedName>
</protein>
<gene>
    <name evidence="1" type="ORF">TNCT_602951</name>
</gene>
<organism evidence="1 2">
    <name type="scientific">Trichonephila clavata</name>
    <name type="common">Joro spider</name>
    <name type="synonym">Nephila clavata</name>
    <dbReference type="NCBI Taxonomy" id="2740835"/>
    <lineage>
        <taxon>Eukaryota</taxon>
        <taxon>Metazoa</taxon>
        <taxon>Ecdysozoa</taxon>
        <taxon>Arthropoda</taxon>
        <taxon>Chelicerata</taxon>
        <taxon>Arachnida</taxon>
        <taxon>Araneae</taxon>
        <taxon>Araneomorphae</taxon>
        <taxon>Entelegynae</taxon>
        <taxon>Araneoidea</taxon>
        <taxon>Nephilidae</taxon>
        <taxon>Trichonephila</taxon>
    </lineage>
</organism>
<name>A0A8X6JBB7_TRICU</name>
<evidence type="ECO:0000313" key="1">
    <source>
        <dbReference type="EMBL" id="GFR18638.1"/>
    </source>
</evidence>